<evidence type="ECO:0000259" key="2">
    <source>
        <dbReference type="Pfam" id="PF08768"/>
    </source>
</evidence>
<dbReference type="InterPro" id="IPR014602">
    <property type="entry name" value="UCP036226"/>
</dbReference>
<evidence type="ECO:0000313" key="3">
    <source>
        <dbReference type="EMBL" id="OEE76474.1"/>
    </source>
</evidence>
<feature type="domain" description="THAP4-like heme-binding" evidence="2">
    <location>
        <begin position="30"/>
        <end position="206"/>
    </location>
</feature>
<evidence type="ECO:0000256" key="1">
    <source>
        <dbReference type="SAM" id="SignalP"/>
    </source>
</evidence>
<feature type="chain" id="PRO_5009173357" description="THAP4-like heme-binding domain-containing protein" evidence="1">
    <location>
        <begin position="20"/>
        <end position="208"/>
    </location>
</feature>
<reference evidence="3 4" key="1">
    <citation type="journal article" date="2012" name="Science">
        <title>Ecological populations of bacteria act as socially cohesive units of antibiotic production and resistance.</title>
        <authorList>
            <person name="Cordero O.X."/>
            <person name="Wildschutte H."/>
            <person name="Kirkup B."/>
            <person name="Proehl S."/>
            <person name="Ngo L."/>
            <person name="Hussain F."/>
            <person name="Le Roux F."/>
            <person name="Mincer T."/>
            <person name="Polz M.F."/>
        </authorList>
    </citation>
    <scope>NUCLEOTIDE SEQUENCE [LARGE SCALE GENOMIC DNA]</scope>
    <source>
        <strain evidence="3 4">FF-238</strain>
    </source>
</reference>
<dbReference type="Proteomes" id="UP000094165">
    <property type="component" value="Unassembled WGS sequence"/>
</dbReference>
<dbReference type="Gene3D" id="2.40.128.20">
    <property type="match status" value="1"/>
</dbReference>
<dbReference type="InterPro" id="IPR014878">
    <property type="entry name" value="THAP4-like_heme-bd"/>
</dbReference>
<keyword evidence="4" id="KW-1185">Reference proteome</keyword>
<dbReference type="AlphaFoldDB" id="A0A1E5CZQ1"/>
<evidence type="ECO:0000313" key="4">
    <source>
        <dbReference type="Proteomes" id="UP000094165"/>
    </source>
</evidence>
<protein>
    <recommendedName>
        <fullName evidence="2">THAP4-like heme-binding domain-containing protein</fullName>
    </recommendedName>
</protein>
<keyword evidence="1" id="KW-0732">Signal</keyword>
<dbReference type="SUPFAM" id="SSF50814">
    <property type="entry name" value="Lipocalins"/>
    <property type="match status" value="1"/>
</dbReference>
<dbReference type="Pfam" id="PF08768">
    <property type="entry name" value="THAP4_heme-bd"/>
    <property type="match status" value="1"/>
</dbReference>
<gene>
    <name evidence="3" type="ORF">A130_15465</name>
</gene>
<feature type="signal peptide" evidence="1">
    <location>
        <begin position="1"/>
        <end position="19"/>
    </location>
</feature>
<organism evidence="3 4">
    <name type="scientific">Vibrio genomosp. F6 str. FF-238</name>
    <dbReference type="NCBI Taxonomy" id="1191298"/>
    <lineage>
        <taxon>Bacteria</taxon>
        <taxon>Pseudomonadati</taxon>
        <taxon>Pseudomonadota</taxon>
        <taxon>Gammaproteobacteria</taxon>
        <taxon>Vibrionales</taxon>
        <taxon>Vibrionaceae</taxon>
        <taxon>Vibrio</taxon>
    </lineage>
</organism>
<dbReference type="InterPro" id="IPR012674">
    <property type="entry name" value="Calycin"/>
</dbReference>
<proteinExistence type="predicted"/>
<dbReference type="RefSeq" id="WP_017053400.1">
    <property type="nucleotide sequence ID" value="NZ_AJYW02000116.1"/>
</dbReference>
<dbReference type="EMBL" id="AJYW02000116">
    <property type="protein sequence ID" value="OEE76474.1"/>
    <property type="molecule type" value="Genomic_DNA"/>
</dbReference>
<sequence>MKRSLLLATLLVTSPLTFSQESNVINGLDFGPLAKLIGEWKTVESGGVDIAPGQEGSKVGKGGPAVEPFYETIVFEPAADAKNASDQYLVALYYKQEVFRKSDDGKFHDQRGYLIYDKENNMVYNSYCIPRAVCVVTEGKAGDKIEFNTDKRGIAESKYMTVNDTTTNFTMLLDFSEEDTIRYSQTTALHVYGEPFSHTDSSVLTRVK</sequence>
<name>A0A1E5CZQ1_9VIBR</name>
<accession>A0A1E5CZQ1</accession>
<comment type="caution">
    <text evidence="3">The sequence shown here is derived from an EMBL/GenBank/DDBJ whole genome shotgun (WGS) entry which is preliminary data.</text>
</comment>
<dbReference type="PIRSF" id="PIRSF036226">
    <property type="entry name" value="UCP036226"/>
    <property type="match status" value="1"/>
</dbReference>